<evidence type="ECO:0000256" key="2">
    <source>
        <dbReference type="SAM" id="Phobius"/>
    </source>
</evidence>
<reference evidence="3" key="2">
    <citation type="submission" date="2022-10" db="EMBL/GenBank/DDBJ databases">
        <authorList>
            <consortium name="ENA_rothamsted_submissions"/>
            <consortium name="culmorum"/>
            <person name="King R."/>
        </authorList>
    </citation>
    <scope>NUCLEOTIDE SEQUENCE</scope>
</reference>
<evidence type="ECO:0000313" key="3">
    <source>
        <dbReference type="EMBL" id="CAH1735627.1"/>
    </source>
</evidence>
<dbReference type="InterPro" id="IPR018247">
    <property type="entry name" value="EF_Hand_1_Ca_BS"/>
</dbReference>
<feature type="repeat" description="ANK" evidence="1">
    <location>
        <begin position="262"/>
        <end position="294"/>
    </location>
</feature>
<dbReference type="PROSITE" id="PS00018">
    <property type="entry name" value="EF_HAND_1"/>
    <property type="match status" value="1"/>
</dbReference>
<gene>
    <name evidence="3" type="ORF">CHIRRI_LOCUS14886</name>
</gene>
<keyword evidence="2" id="KW-0472">Membrane</keyword>
<keyword evidence="1" id="KW-0040">ANK repeat</keyword>
<protein>
    <submittedName>
        <fullName evidence="3">Uncharacterized protein</fullName>
    </submittedName>
</protein>
<sequence length="689" mass="80107">MNSEKIFQGSMDLSDDEPKMDVTGLLRQESTVTTNWQTSEPTPYYVVSIEDTKVIPTITIEHEKASMDNDNDDTVDSSEYKVLNVGSENEHESTVIDISGLAQDLLTKPLISKVYKQNEWTISCDEVSDAFDFLKTFNIDEEIDSLNDITLIKFEVKENFETLNTREIQQMSKQFSFLSTIISFISKESGKFNVYWKPKYIQHFLSMRSYDGLSIEDGEQLIKFVEEFFMESLKKGHLGVLNTHSHIIEPNQLTIYHLIDQRGYSLLLLAAESGDINLTKILLKLGVKSDSTNTNAQTLAYEGGHFDILLLLLEGNLTYPSTFDIEKCPENIKSFHKVTENLHQAIKDRNYTKVEEILSENQNLRHFYSLSNESALKVALDHKSVDIFKALVKNKVSFGPHENSDDIYEEYNHEERKHLREIQYKYKKAVPDKHIRVLINNSYLSYNTENDKDKFEVINKAYMTLNENPFIKIILMVIAASKKFSIIFDFKNNSLIHADPTVDSYSQSVYYVSGRIYIAAKQLLEPATEREILGAIAHEFCHFALYLVYNNDANPYFEDDQQARETFTEISKICYENRKEEDVVSHVYDCFSEDRQHAELTVRIPFFYAFYQLQPEKLKELKKIFNRLFDYFEMTIVPKMKESLPEIENRAETEMEVKELKIGQLRKLFFFTLVVSTVIIVLMVFIKRC</sequence>
<keyword evidence="2" id="KW-1133">Transmembrane helix</keyword>
<reference evidence="3" key="1">
    <citation type="submission" date="2022-01" db="EMBL/GenBank/DDBJ databases">
        <authorList>
            <person name="King R."/>
        </authorList>
    </citation>
    <scope>NUCLEOTIDE SEQUENCE</scope>
</reference>
<dbReference type="EMBL" id="OU895880">
    <property type="protein sequence ID" value="CAH1735627.1"/>
    <property type="molecule type" value="Genomic_DNA"/>
</dbReference>
<feature type="transmembrane region" description="Helical" evidence="2">
    <location>
        <begin position="668"/>
        <end position="686"/>
    </location>
</feature>
<dbReference type="AlphaFoldDB" id="A0A9P0JDG2"/>
<dbReference type="SMART" id="SM00248">
    <property type="entry name" value="ANK"/>
    <property type="match status" value="2"/>
</dbReference>
<name>A0A9P0JDG2_9DIPT</name>
<evidence type="ECO:0000256" key="1">
    <source>
        <dbReference type="PROSITE-ProRule" id="PRU00023"/>
    </source>
</evidence>
<proteinExistence type="predicted"/>
<dbReference type="InterPro" id="IPR036770">
    <property type="entry name" value="Ankyrin_rpt-contain_sf"/>
</dbReference>
<dbReference type="InterPro" id="IPR002110">
    <property type="entry name" value="Ankyrin_rpt"/>
</dbReference>
<organism evidence="3 4">
    <name type="scientific">Chironomus riparius</name>
    <dbReference type="NCBI Taxonomy" id="315576"/>
    <lineage>
        <taxon>Eukaryota</taxon>
        <taxon>Metazoa</taxon>
        <taxon>Ecdysozoa</taxon>
        <taxon>Arthropoda</taxon>
        <taxon>Hexapoda</taxon>
        <taxon>Insecta</taxon>
        <taxon>Pterygota</taxon>
        <taxon>Neoptera</taxon>
        <taxon>Endopterygota</taxon>
        <taxon>Diptera</taxon>
        <taxon>Nematocera</taxon>
        <taxon>Chironomoidea</taxon>
        <taxon>Chironomidae</taxon>
        <taxon>Chironominae</taxon>
        <taxon>Chironomus</taxon>
    </lineage>
</organism>
<dbReference type="Proteomes" id="UP001153620">
    <property type="component" value="Chromosome 4"/>
</dbReference>
<dbReference type="PROSITE" id="PS50088">
    <property type="entry name" value="ANK_REPEAT"/>
    <property type="match status" value="1"/>
</dbReference>
<accession>A0A9P0JDG2</accession>
<dbReference type="PROSITE" id="PS50297">
    <property type="entry name" value="ANK_REP_REGION"/>
    <property type="match status" value="1"/>
</dbReference>
<evidence type="ECO:0000313" key="4">
    <source>
        <dbReference type="Proteomes" id="UP001153620"/>
    </source>
</evidence>
<dbReference type="Gene3D" id="1.25.40.20">
    <property type="entry name" value="Ankyrin repeat-containing domain"/>
    <property type="match status" value="1"/>
</dbReference>
<keyword evidence="2" id="KW-0812">Transmembrane</keyword>
<keyword evidence="4" id="KW-1185">Reference proteome</keyword>
<dbReference type="SUPFAM" id="SSF48403">
    <property type="entry name" value="Ankyrin repeat"/>
    <property type="match status" value="1"/>
</dbReference>